<evidence type="ECO:0008006" key="4">
    <source>
        <dbReference type="Google" id="ProtNLM"/>
    </source>
</evidence>
<comment type="caution">
    <text evidence="2">The sequence shown here is derived from an EMBL/GenBank/DDBJ whole genome shotgun (WGS) entry which is preliminary data.</text>
</comment>
<evidence type="ECO:0000313" key="3">
    <source>
        <dbReference type="Proteomes" id="UP000177876"/>
    </source>
</evidence>
<dbReference type="EMBL" id="MELK01000018">
    <property type="protein sequence ID" value="OFW59106.1"/>
    <property type="molecule type" value="Genomic_DNA"/>
</dbReference>
<dbReference type="STRING" id="1797197.A2Y75_05095"/>
<feature type="transmembrane region" description="Helical" evidence="1">
    <location>
        <begin position="39"/>
        <end position="61"/>
    </location>
</feature>
<keyword evidence="1" id="KW-0472">Membrane</keyword>
<organism evidence="2 3">
    <name type="scientific">Candidatus Solincola sediminis</name>
    <dbReference type="NCBI Taxonomy" id="1797199"/>
    <lineage>
        <taxon>Bacteria</taxon>
        <taxon>Bacillati</taxon>
        <taxon>Actinomycetota</taxon>
        <taxon>Candidatus Geothermincolia</taxon>
        <taxon>Candidatus Geothermincolales</taxon>
        <taxon>Candidatus Geothermincolaceae</taxon>
        <taxon>Candidatus Solincola</taxon>
    </lineage>
</organism>
<keyword evidence="1" id="KW-0812">Transmembrane</keyword>
<gene>
    <name evidence="2" type="ORF">A2Y75_05095</name>
</gene>
<accession>A0A1F2WQN0</accession>
<proteinExistence type="predicted"/>
<evidence type="ECO:0000256" key="1">
    <source>
        <dbReference type="SAM" id="Phobius"/>
    </source>
</evidence>
<dbReference type="AlphaFoldDB" id="A0A1F2WQN0"/>
<protein>
    <recommendedName>
        <fullName evidence="4">DUF4760 domain-containing protein</fullName>
    </recommendedName>
</protein>
<name>A0A1F2WQN0_9ACTN</name>
<sequence>MNAKEFSKRFYLLIAGSLLLLSAFLYLLHYAIFSDSHHIFIYLLGDFAFLPIEVLFVTLIIDRVLEQREKRSRMEKLNMVIGTFFSEVGSELLAHLSSFDLNCNDIRECLILGPEWKLEEFDLASQTVAEHDCMIGQSDDELDDLRGFLLSRRPFLITMLENSSLLEHETFTDLLWAVFHLTEELKYRTMLEQLPEMDHQHICSDIARAYGLLVREWLAYMRHLKSEYPYLYSLAMRTNPFNPKSSPVIED</sequence>
<evidence type="ECO:0000313" key="2">
    <source>
        <dbReference type="EMBL" id="OFW59106.1"/>
    </source>
</evidence>
<reference evidence="2 3" key="1">
    <citation type="journal article" date="2016" name="Nat. Commun.">
        <title>Thousands of microbial genomes shed light on interconnected biogeochemical processes in an aquifer system.</title>
        <authorList>
            <person name="Anantharaman K."/>
            <person name="Brown C.T."/>
            <person name="Hug L.A."/>
            <person name="Sharon I."/>
            <person name="Castelle C.J."/>
            <person name="Probst A.J."/>
            <person name="Thomas B.C."/>
            <person name="Singh A."/>
            <person name="Wilkins M.J."/>
            <person name="Karaoz U."/>
            <person name="Brodie E.L."/>
            <person name="Williams K.H."/>
            <person name="Hubbard S.S."/>
            <person name="Banfield J.F."/>
        </authorList>
    </citation>
    <scope>NUCLEOTIDE SEQUENCE [LARGE SCALE GENOMIC DNA]</scope>
</reference>
<dbReference type="Proteomes" id="UP000177876">
    <property type="component" value="Unassembled WGS sequence"/>
</dbReference>
<feature type="transmembrane region" description="Helical" evidence="1">
    <location>
        <begin position="12"/>
        <end position="33"/>
    </location>
</feature>
<keyword evidence="1" id="KW-1133">Transmembrane helix</keyword>